<dbReference type="Proteomes" id="UP000019384">
    <property type="component" value="Unassembled WGS sequence"/>
</dbReference>
<evidence type="ECO:0000313" key="2">
    <source>
        <dbReference type="EMBL" id="CDK28305.1"/>
    </source>
</evidence>
<dbReference type="GeneID" id="34521683"/>
<feature type="transmembrane region" description="Helical" evidence="1">
    <location>
        <begin position="104"/>
        <end position="122"/>
    </location>
</feature>
<keyword evidence="1" id="KW-1133">Transmembrane helix</keyword>
<keyword evidence="1" id="KW-0812">Transmembrane</keyword>
<accession>W6MX56</accession>
<sequence length="307" mass="35082">MAPLIRTKDHQFRSFETRVSTLTRAVNLVLYCSYGICILLPLPNPIAKISVAVFTGLYTFVMLLFAVYVQLSQSHIDSLPQKEDLGQQPVRAIFRRLLNMPSVIIDRIMGLLIHLLGIAYRFVSGKQASTHSEAPLISSRVLSFLILTLRKEVAFLCWVYITTEDSTAVHYKSFVAMCSMTTIHQWFIISQKQGVETTKSSASLLWKSKSKNSKRVRWYNSGRVYFVGCVILAISVPVTMYKHQIEHHHHNESWLTVIDTQQLCYWFLDLQFTTTVFQDIMDLELRVVNGAHGGGVLRSDDERVHLV</sequence>
<feature type="transmembrane region" description="Helical" evidence="1">
    <location>
        <begin position="224"/>
        <end position="241"/>
    </location>
</feature>
<feature type="transmembrane region" description="Helical" evidence="1">
    <location>
        <begin position="21"/>
        <end position="43"/>
    </location>
</feature>
<keyword evidence="1" id="KW-0472">Membrane</keyword>
<organism evidence="2 3">
    <name type="scientific">Kuraishia capsulata CBS 1993</name>
    <dbReference type="NCBI Taxonomy" id="1382522"/>
    <lineage>
        <taxon>Eukaryota</taxon>
        <taxon>Fungi</taxon>
        <taxon>Dikarya</taxon>
        <taxon>Ascomycota</taxon>
        <taxon>Saccharomycotina</taxon>
        <taxon>Pichiomycetes</taxon>
        <taxon>Pichiales</taxon>
        <taxon>Pichiaceae</taxon>
        <taxon>Kuraishia</taxon>
    </lineage>
</organism>
<dbReference type="HOGENOM" id="CLU_906327_0_0_1"/>
<name>W6MX56_9ASCO</name>
<reference evidence="2" key="2">
    <citation type="submission" date="2014-02" db="EMBL/GenBank/DDBJ databases">
        <title>Complete DNA sequence of /Kuraishia capsulata/ illustrates novel genomic features among budding yeasts (/Saccharomycotina/).</title>
        <authorList>
            <person name="Morales L."/>
            <person name="Noel B."/>
            <person name="Porcel B."/>
            <person name="Marcet-Houben M."/>
            <person name="Hullo M-F."/>
            <person name="Sacerdot C."/>
            <person name="Tekaia F."/>
            <person name="Leh-Louis V."/>
            <person name="Despons L."/>
            <person name="Khanna V."/>
            <person name="Aury J-M."/>
            <person name="Barbe V."/>
            <person name="Couloux A."/>
            <person name="Labadie K."/>
            <person name="Pelletier E."/>
            <person name="Souciet J-L."/>
            <person name="Boekhout T."/>
            <person name="Gabaldon T."/>
            <person name="Wincker P."/>
            <person name="Dujon B."/>
        </authorList>
    </citation>
    <scope>NUCLEOTIDE SEQUENCE</scope>
    <source>
        <strain evidence="2">CBS 1993</strain>
    </source>
</reference>
<evidence type="ECO:0000256" key="1">
    <source>
        <dbReference type="SAM" id="Phobius"/>
    </source>
</evidence>
<reference evidence="2" key="1">
    <citation type="submission" date="2013-12" db="EMBL/GenBank/DDBJ databases">
        <authorList>
            <person name="Genoscope - CEA"/>
        </authorList>
    </citation>
    <scope>NUCLEOTIDE SEQUENCE</scope>
    <source>
        <strain evidence="2">CBS 1993</strain>
    </source>
</reference>
<evidence type="ECO:0000313" key="3">
    <source>
        <dbReference type="Proteomes" id="UP000019384"/>
    </source>
</evidence>
<dbReference type="OrthoDB" id="3992895at2759"/>
<feature type="transmembrane region" description="Helical" evidence="1">
    <location>
        <begin position="49"/>
        <end position="69"/>
    </location>
</feature>
<dbReference type="RefSeq" id="XP_022460295.1">
    <property type="nucleotide sequence ID" value="XM_022601005.1"/>
</dbReference>
<dbReference type="AlphaFoldDB" id="W6MX56"/>
<protein>
    <submittedName>
        <fullName evidence="2">Uncharacterized protein</fullName>
    </submittedName>
</protein>
<proteinExistence type="predicted"/>
<keyword evidence="3" id="KW-1185">Reference proteome</keyword>
<dbReference type="EMBL" id="HG793129">
    <property type="protein sequence ID" value="CDK28305.1"/>
    <property type="molecule type" value="Genomic_DNA"/>
</dbReference>
<gene>
    <name evidence="2" type="ORF">KUCA_T00004287001</name>
</gene>